<dbReference type="CDD" id="cd05403">
    <property type="entry name" value="NT_KNTase_like"/>
    <property type="match status" value="1"/>
</dbReference>
<feature type="domain" description="Polymerase beta nucleotidyltransferase" evidence="1">
    <location>
        <begin position="35"/>
        <end position="120"/>
    </location>
</feature>
<gene>
    <name evidence="2" type="ORF">ACFPPB_00655</name>
</gene>
<accession>A0ABW0SSQ7</accession>
<evidence type="ECO:0000313" key="2">
    <source>
        <dbReference type="EMBL" id="MFC5579628.1"/>
    </source>
</evidence>
<protein>
    <submittedName>
        <fullName evidence="2">Nucleotidyltransferase family protein</fullName>
    </submittedName>
</protein>
<evidence type="ECO:0000313" key="3">
    <source>
        <dbReference type="Proteomes" id="UP001596111"/>
    </source>
</evidence>
<dbReference type="PANTHER" id="PTHR43852:SF2">
    <property type="entry name" value="PROTEIN ADENYLYLTRANSFERASE MNTA"/>
    <property type="match status" value="1"/>
</dbReference>
<evidence type="ECO:0000259" key="1">
    <source>
        <dbReference type="Pfam" id="PF18765"/>
    </source>
</evidence>
<dbReference type="PANTHER" id="PTHR43852">
    <property type="entry name" value="NUCLEOTIDYLTRANSFERASE"/>
    <property type="match status" value="1"/>
</dbReference>
<dbReference type="InterPro" id="IPR043519">
    <property type="entry name" value="NT_sf"/>
</dbReference>
<comment type="caution">
    <text evidence="2">The sequence shown here is derived from an EMBL/GenBank/DDBJ whole genome shotgun (WGS) entry which is preliminary data.</text>
</comment>
<dbReference type="Proteomes" id="UP001596111">
    <property type="component" value="Unassembled WGS sequence"/>
</dbReference>
<keyword evidence="3" id="KW-1185">Reference proteome</keyword>
<name>A0ABW0SSQ7_9GAMM</name>
<dbReference type="Gene3D" id="3.30.460.10">
    <property type="entry name" value="Beta Polymerase, domain 2"/>
    <property type="match status" value="1"/>
</dbReference>
<dbReference type="EMBL" id="JBHSNG010000001">
    <property type="protein sequence ID" value="MFC5579628.1"/>
    <property type="molecule type" value="Genomic_DNA"/>
</dbReference>
<sequence>MLARYPAPAAALCDDANKNRRAVPALPKRTAVSIQQVRSALAKHPEIELAIVFGSVARGEARRDSDVDVAVQLPTSLGTDEKMQLIADIAAMTGRPVDLIDLRAVGEPLLGQILKHGQQVRGEAADLAPLMQRHVYAMADFMPYVERMLEERRQAWIG</sequence>
<dbReference type="Pfam" id="PF18765">
    <property type="entry name" value="Polbeta"/>
    <property type="match status" value="1"/>
</dbReference>
<dbReference type="SUPFAM" id="SSF81301">
    <property type="entry name" value="Nucleotidyltransferase"/>
    <property type="match status" value="1"/>
</dbReference>
<organism evidence="2 3">
    <name type="scientific">Rhodanobacter terrae</name>
    <dbReference type="NCBI Taxonomy" id="418647"/>
    <lineage>
        <taxon>Bacteria</taxon>
        <taxon>Pseudomonadati</taxon>
        <taxon>Pseudomonadota</taxon>
        <taxon>Gammaproteobacteria</taxon>
        <taxon>Lysobacterales</taxon>
        <taxon>Rhodanobacteraceae</taxon>
        <taxon>Rhodanobacter</taxon>
    </lineage>
</organism>
<proteinExistence type="predicted"/>
<dbReference type="InterPro" id="IPR041633">
    <property type="entry name" value="Polbeta"/>
</dbReference>
<dbReference type="RefSeq" id="WP_377323378.1">
    <property type="nucleotide sequence ID" value="NZ_JBHSNG010000001.1"/>
</dbReference>
<reference evidence="3" key="1">
    <citation type="journal article" date="2019" name="Int. J. Syst. Evol. Microbiol.">
        <title>The Global Catalogue of Microorganisms (GCM) 10K type strain sequencing project: providing services to taxonomists for standard genome sequencing and annotation.</title>
        <authorList>
            <consortium name="The Broad Institute Genomics Platform"/>
            <consortium name="The Broad Institute Genome Sequencing Center for Infectious Disease"/>
            <person name="Wu L."/>
            <person name="Ma J."/>
        </authorList>
    </citation>
    <scope>NUCLEOTIDE SEQUENCE [LARGE SCALE GENOMIC DNA]</scope>
    <source>
        <strain evidence="3">CGMCC 1.13587</strain>
    </source>
</reference>
<dbReference type="InterPro" id="IPR052930">
    <property type="entry name" value="TA_antitoxin_MntA"/>
</dbReference>
<dbReference type="NCBIfam" id="NF047752">
    <property type="entry name" value="MntA_antitoxin"/>
    <property type="match status" value="1"/>
</dbReference>